<organism evidence="3 4">
    <name type="scientific">Nemorincola caseinilytica</name>
    <dbReference type="NCBI Taxonomy" id="2054315"/>
    <lineage>
        <taxon>Bacteria</taxon>
        <taxon>Pseudomonadati</taxon>
        <taxon>Bacteroidota</taxon>
        <taxon>Chitinophagia</taxon>
        <taxon>Chitinophagales</taxon>
        <taxon>Chitinophagaceae</taxon>
        <taxon>Nemorincola</taxon>
    </lineage>
</organism>
<evidence type="ECO:0000313" key="3">
    <source>
        <dbReference type="EMBL" id="GAA4468253.1"/>
    </source>
</evidence>
<dbReference type="SUPFAM" id="SSF48452">
    <property type="entry name" value="TPR-like"/>
    <property type="match status" value="1"/>
</dbReference>
<feature type="compositionally biased region" description="Basic and acidic residues" evidence="1">
    <location>
        <begin position="270"/>
        <end position="281"/>
    </location>
</feature>
<dbReference type="InterPro" id="IPR011990">
    <property type="entry name" value="TPR-like_helical_dom_sf"/>
</dbReference>
<comment type="caution">
    <text evidence="3">The sequence shown here is derived from an EMBL/GenBank/DDBJ whole genome shotgun (WGS) entry which is preliminary data.</text>
</comment>
<feature type="chain" id="PRO_5045320109" evidence="2">
    <location>
        <begin position="23"/>
        <end position="290"/>
    </location>
</feature>
<evidence type="ECO:0000256" key="1">
    <source>
        <dbReference type="SAM" id="MobiDB-lite"/>
    </source>
</evidence>
<dbReference type="Pfam" id="PF11138">
    <property type="entry name" value="DUF2911"/>
    <property type="match status" value="1"/>
</dbReference>
<feature type="region of interest" description="Disordered" evidence="1">
    <location>
        <begin position="270"/>
        <end position="290"/>
    </location>
</feature>
<dbReference type="Proteomes" id="UP001500067">
    <property type="component" value="Unassembled WGS sequence"/>
</dbReference>
<name>A0ABP8NJF2_9BACT</name>
<dbReference type="EMBL" id="BAABFA010000019">
    <property type="protein sequence ID" value="GAA4468253.1"/>
    <property type="molecule type" value="Genomic_DNA"/>
</dbReference>
<dbReference type="InterPro" id="IPR021183">
    <property type="entry name" value="NatA_aux_su"/>
</dbReference>
<feature type="signal peptide" evidence="2">
    <location>
        <begin position="1"/>
        <end position="22"/>
    </location>
</feature>
<dbReference type="Gene3D" id="1.25.40.10">
    <property type="entry name" value="Tetratricopeptide repeat domain"/>
    <property type="match status" value="1"/>
</dbReference>
<keyword evidence="2" id="KW-0732">Signal</keyword>
<dbReference type="Pfam" id="PF12569">
    <property type="entry name" value="NatA_aux_su"/>
    <property type="match status" value="1"/>
</dbReference>
<proteinExistence type="predicted"/>
<protein>
    <submittedName>
        <fullName evidence="3">DUF2911 domain-containing protein</fullName>
    </submittedName>
</protein>
<sequence length="290" mass="32810">MKRLFLSAFLFAAILASGNAQAQLKVPSLSPTAKITQDFSVSNIEITYSRPSMRGRKIMDDVIPYGKVWRTGANAPTKVKLGEDMEIGGMRLKAGEYSVYTIPDRDKWEVIFSTATGNWTADGFPREYDAARIKVKPTQLNEDVQTFTVQITDITFNSCKIEIMWERTKIVLPVVADNKDVVAGNIDKAINSTNVPYFQAASYYYETNQKTELAQKYVNMAIDQNPKAFYMWYLKARIEKRLGNNEEAMSAAKKSIELATGTPNELEYKRNNQKIIDDLNKQKRATQPAD</sequence>
<dbReference type="InterPro" id="IPR021314">
    <property type="entry name" value="DUF2911"/>
</dbReference>
<gene>
    <name evidence="3" type="ORF">GCM10023093_25470</name>
</gene>
<accession>A0ABP8NJF2</accession>
<dbReference type="RefSeq" id="WP_345083807.1">
    <property type="nucleotide sequence ID" value="NZ_BAABFA010000019.1"/>
</dbReference>
<evidence type="ECO:0000313" key="4">
    <source>
        <dbReference type="Proteomes" id="UP001500067"/>
    </source>
</evidence>
<reference evidence="4" key="1">
    <citation type="journal article" date="2019" name="Int. J. Syst. Evol. Microbiol.">
        <title>The Global Catalogue of Microorganisms (GCM) 10K type strain sequencing project: providing services to taxonomists for standard genome sequencing and annotation.</title>
        <authorList>
            <consortium name="The Broad Institute Genomics Platform"/>
            <consortium name="The Broad Institute Genome Sequencing Center for Infectious Disease"/>
            <person name="Wu L."/>
            <person name="Ma J."/>
        </authorList>
    </citation>
    <scope>NUCLEOTIDE SEQUENCE [LARGE SCALE GENOMIC DNA]</scope>
    <source>
        <strain evidence="4">JCM 32105</strain>
    </source>
</reference>
<evidence type="ECO:0000256" key="2">
    <source>
        <dbReference type="SAM" id="SignalP"/>
    </source>
</evidence>
<keyword evidence="4" id="KW-1185">Reference proteome</keyword>